<dbReference type="InParanoid" id="A0A4R6QIM9"/>
<dbReference type="GO" id="GO:0032259">
    <property type="term" value="P:methylation"/>
    <property type="evidence" value="ECO:0007669"/>
    <property type="project" value="UniProtKB-KW"/>
</dbReference>
<keyword evidence="1" id="KW-0489">Methyltransferase</keyword>
<dbReference type="Pfam" id="PF05711">
    <property type="entry name" value="TylF"/>
    <property type="match status" value="1"/>
</dbReference>
<proteinExistence type="predicted"/>
<dbReference type="PANTHER" id="PTHR40036:SF1">
    <property type="entry name" value="MACROCIN O-METHYLTRANSFERASE"/>
    <property type="match status" value="1"/>
</dbReference>
<dbReference type="RefSeq" id="WP_166652093.1">
    <property type="nucleotide sequence ID" value="NZ_SNXS01000005.1"/>
</dbReference>
<gene>
    <name evidence="1" type="ORF">DES47_105365</name>
</gene>
<dbReference type="InterPro" id="IPR008884">
    <property type="entry name" value="TylF_MeTrfase"/>
</dbReference>
<comment type="caution">
    <text evidence="1">The sequence shown here is derived from an EMBL/GenBank/DDBJ whole genome shotgun (WGS) entry which is preliminary data.</text>
</comment>
<evidence type="ECO:0000313" key="2">
    <source>
        <dbReference type="Proteomes" id="UP000295361"/>
    </source>
</evidence>
<dbReference type="AlphaFoldDB" id="A0A4R6QIM9"/>
<dbReference type="GO" id="GO:0008168">
    <property type="term" value="F:methyltransferase activity"/>
    <property type="evidence" value="ECO:0007669"/>
    <property type="project" value="UniProtKB-KW"/>
</dbReference>
<dbReference type="EMBL" id="SNXS01000005">
    <property type="protein sequence ID" value="TDP63360.1"/>
    <property type="molecule type" value="Genomic_DNA"/>
</dbReference>
<reference evidence="1 2" key="1">
    <citation type="submission" date="2019-03" db="EMBL/GenBank/DDBJ databases">
        <title>Genomic Encyclopedia of Type Strains, Phase IV (KMG-IV): sequencing the most valuable type-strain genomes for metagenomic binning, comparative biology and taxonomic classification.</title>
        <authorList>
            <person name="Goeker M."/>
        </authorList>
    </citation>
    <scope>NUCLEOTIDE SEQUENCE [LARGE SCALE GENOMIC DNA]</scope>
    <source>
        <strain evidence="1 2">DSM 16998</strain>
    </source>
</reference>
<dbReference type="InterPro" id="IPR029063">
    <property type="entry name" value="SAM-dependent_MTases_sf"/>
</dbReference>
<dbReference type="PANTHER" id="PTHR40036">
    <property type="entry name" value="MACROCIN O-METHYLTRANSFERASE"/>
    <property type="match status" value="1"/>
</dbReference>
<organism evidence="1 2">
    <name type="scientific">Roseateles toxinivorans</name>
    <dbReference type="NCBI Taxonomy" id="270368"/>
    <lineage>
        <taxon>Bacteria</taxon>
        <taxon>Pseudomonadati</taxon>
        <taxon>Pseudomonadota</taxon>
        <taxon>Betaproteobacteria</taxon>
        <taxon>Burkholderiales</taxon>
        <taxon>Sphaerotilaceae</taxon>
        <taxon>Roseateles</taxon>
    </lineage>
</organism>
<protein>
    <submittedName>
        <fullName evidence="1">Macrocin-O-methyltransferase TylF</fullName>
    </submittedName>
</protein>
<keyword evidence="1" id="KW-0808">Transferase</keyword>
<keyword evidence="2" id="KW-1185">Reference proteome</keyword>
<dbReference type="Proteomes" id="UP000295361">
    <property type="component" value="Unassembled WGS sequence"/>
</dbReference>
<sequence length="251" mass="28295">MRQAIKRLLRPIRELLGRFVLDENNYTGGNGCIHTGASFIAWNQVEGDYLEFGVYKGGSFSEAFIAIERQRRIVTGEMPHSPAFMSWLAAKPRYFAFDSFEGLPPGDAARQVDYVPGAFACSEQQFRANVAADGVDMQRVITVKGMYDQSLVREVKTRHQLKQAAMVFIDCDLYESTVPVLDFVTDLVGQGTIIIFHDWFRFKGSPDHGEQRACGEWLKRNPQLELIEYWREGPQAMAFLVNMKGAPAAGN</sequence>
<evidence type="ECO:0000313" key="1">
    <source>
        <dbReference type="EMBL" id="TDP63360.1"/>
    </source>
</evidence>
<dbReference type="Gene3D" id="3.40.50.150">
    <property type="entry name" value="Vaccinia Virus protein VP39"/>
    <property type="match status" value="1"/>
</dbReference>
<name>A0A4R6QIM9_9BURK</name>
<accession>A0A4R6QIM9</accession>